<comment type="caution">
    <text evidence="2">The sequence shown here is derived from an EMBL/GenBank/DDBJ whole genome shotgun (WGS) entry which is preliminary data.</text>
</comment>
<dbReference type="AlphaFoldDB" id="A0A8J6UGH1"/>
<dbReference type="EMBL" id="JACWUN010000003">
    <property type="protein sequence ID" value="MBD1399748.1"/>
    <property type="molecule type" value="Genomic_DNA"/>
</dbReference>
<evidence type="ECO:0000313" key="3">
    <source>
        <dbReference type="Proteomes" id="UP000632828"/>
    </source>
</evidence>
<dbReference type="Proteomes" id="UP000632828">
    <property type="component" value="Unassembled WGS sequence"/>
</dbReference>
<gene>
    <name evidence="2" type="ORF">ICT70_03600</name>
</gene>
<dbReference type="RefSeq" id="WP_191154021.1">
    <property type="nucleotide sequence ID" value="NZ_JACWUN010000003.1"/>
</dbReference>
<dbReference type="PANTHER" id="PTHR34595">
    <property type="entry name" value="BLR5612 PROTEIN"/>
    <property type="match status" value="1"/>
</dbReference>
<proteinExistence type="predicted"/>
<name>A0A8J6UGH1_9BACT</name>
<sequence length="316" mass="36529">MLSRVANSIYWLNRYIERAENVARFISANYNMTLDLPEDASDQWQPLINTTGDHELFKKLYGEATRDNAIRFLIFDRRNTNSIYSCVRAARENARSIREYISSEMWEQLNTFYLMVNAASEETVMDLPHQFSAEIMNASHAFIGITDATMNHGEGWHFGRMGRMLERADKTTRLLDVKYFILLPSVDYVGSPYDNILWGALLRSASAFEMYRKQYGRIAPRNIANFLLLDRNFPRAVHYSLAAAMKSLNEISGGQSDSYSNKAQQTLGRLLAEFQFASLEEIFDYGLHEYLDVTQTRINQVGESIYEVFFRTKLES</sequence>
<feature type="domain" description="DUF403" evidence="1">
    <location>
        <begin position="1"/>
        <end position="310"/>
    </location>
</feature>
<dbReference type="PANTHER" id="PTHR34595:SF7">
    <property type="entry name" value="SLL1039 PROTEIN"/>
    <property type="match status" value="1"/>
</dbReference>
<organism evidence="2 3">
    <name type="scientific">Pelovirga terrestris</name>
    <dbReference type="NCBI Taxonomy" id="2771352"/>
    <lineage>
        <taxon>Bacteria</taxon>
        <taxon>Pseudomonadati</taxon>
        <taxon>Thermodesulfobacteriota</taxon>
        <taxon>Desulfuromonadia</taxon>
        <taxon>Geobacterales</taxon>
        <taxon>Geobacteraceae</taxon>
        <taxon>Pelovirga</taxon>
    </lineage>
</organism>
<reference evidence="2" key="1">
    <citation type="submission" date="2020-09" db="EMBL/GenBank/DDBJ databases">
        <title>Pelobacter alkaliphilus sp. nov., a novel anaerobic arsenate-reducing bacterium from terrestrial mud volcano.</title>
        <authorList>
            <person name="Khomyakova M.A."/>
            <person name="Merkel A.Y."/>
            <person name="Slobodkin A.I."/>
        </authorList>
    </citation>
    <scope>NUCLEOTIDE SEQUENCE</scope>
    <source>
        <strain evidence="2">M08fum</strain>
    </source>
</reference>
<protein>
    <submittedName>
        <fullName evidence="2">Alpha-E domain-containing protein</fullName>
    </submittedName>
</protein>
<accession>A0A8J6UGH1</accession>
<dbReference type="Pfam" id="PF04168">
    <property type="entry name" value="Alpha-E"/>
    <property type="match status" value="1"/>
</dbReference>
<dbReference type="InterPro" id="IPR051680">
    <property type="entry name" value="ATP-dep_Glu-Cys_Ligase-2"/>
</dbReference>
<keyword evidence="3" id="KW-1185">Reference proteome</keyword>
<evidence type="ECO:0000313" key="2">
    <source>
        <dbReference type="EMBL" id="MBD1399748.1"/>
    </source>
</evidence>
<dbReference type="InterPro" id="IPR007296">
    <property type="entry name" value="DUF403"/>
</dbReference>
<evidence type="ECO:0000259" key="1">
    <source>
        <dbReference type="Pfam" id="PF04168"/>
    </source>
</evidence>